<organism evidence="6 7">
    <name type="scientific">Chromobacterium phragmitis</name>
    <dbReference type="NCBI Taxonomy" id="2202141"/>
    <lineage>
        <taxon>Bacteria</taxon>
        <taxon>Pseudomonadati</taxon>
        <taxon>Pseudomonadota</taxon>
        <taxon>Betaproteobacteria</taxon>
        <taxon>Neisseriales</taxon>
        <taxon>Chromobacteriaceae</taxon>
        <taxon>Chromobacterium</taxon>
    </lineage>
</organism>
<dbReference type="Pfam" id="PF16925">
    <property type="entry name" value="TetR_C_13"/>
    <property type="match status" value="1"/>
</dbReference>
<protein>
    <submittedName>
        <fullName evidence="6">TetR family transcriptional regulator</fullName>
    </submittedName>
</protein>
<gene>
    <name evidence="6" type="ORF">DK843_14430</name>
</gene>
<dbReference type="SUPFAM" id="SSF48498">
    <property type="entry name" value="Tetracyclin repressor-like, C-terminal domain"/>
    <property type="match status" value="1"/>
</dbReference>
<evidence type="ECO:0000313" key="7">
    <source>
        <dbReference type="Proteomes" id="UP000252038"/>
    </source>
</evidence>
<dbReference type="Proteomes" id="UP000252038">
    <property type="component" value="Chromosome"/>
</dbReference>
<evidence type="ECO:0000256" key="1">
    <source>
        <dbReference type="ARBA" id="ARBA00023015"/>
    </source>
</evidence>
<feature type="DNA-binding region" description="H-T-H motif" evidence="4">
    <location>
        <begin position="28"/>
        <end position="47"/>
    </location>
</feature>
<dbReference type="SUPFAM" id="SSF46689">
    <property type="entry name" value="Homeodomain-like"/>
    <property type="match status" value="1"/>
</dbReference>
<dbReference type="PRINTS" id="PR00455">
    <property type="entry name" value="HTHTETR"/>
</dbReference>
<dbReference type="PROSITE" id="PS50977">
    <property type="entry name" value="HTH_TETR_2"/>
    <property type="match status" value="1"/>
</dbReference>
<dbReference type="KEGG" id="chrb:DK843_14430"/>
<reference evidence="6 7" key="1">
    <citation type="submission" date="2018-05" db="EMBL/GenBank/DDBJ databases">
        <title>Genome sequencing, assembly and analysis of the novel insecticidal bacterium, Chromobacterium phragmitis.</title>
        <authorList>
            <person name="Sparks M.E."/>
            <person name="Blackburn M.B."/>
            <person name="Gundersen-Rindal D.E."/>
        </authorList>
    </citation>
    <scope>NUCLEOTIDE SEQUENCE [LARGE SCALE GENOMIC DNA]</scope>
    <source>
        <strain evidence="6">IIBBL 274-1</strain>
    </source>
</reference>
<dbReference type="InterPro" id="IPR011075">
    <property type="entry name" value="TetR_C"/>
</dbReference>
<dbReference type="EMBL" id="CP029554">
    <property type="protein sequence ID" value="AXE35387.1"/>
    <property type="molecule type" value="Genomic_DNA"/>
</dbReference>
<dbReference type="InterPro" id="IPR009057">
    <property type="entry name" value="Homeodomain-like_sf"/>
</dbReference>
<dbReference type="PANTHER" id="PTHR47506:SF1">
    <property type="entry name" value="HTH-TYPE TRANSCRIPTIONAL REGULATOR YJDC"/>
    <property type="match status" value="1"/>
</dbReference>
<evidence type="ECO:0000256" key="3">
    <source>
        <dbReference type="ARBA" id="ARBA00023163"/>
    </source>
</evidence>
<proteinExistence type="predicted"/>
<name>A0A344UJD9_9NEIS</name>
<keyword evidence="1" id="KW-0805">Transcription regulation</keyword>
<evidence type="ECO:0000259" key="5">
    <source>
        <dbReference type="PROSITE" id="PS50977"/>
    </source>
</evidence>
<dbReference type="Pfam" id="PF00440">
    <property type="entry name" value="TetR_N"/>
    <property type="match status" value="1"/>
</dbReference>
<evidence type="ECO:0000256" key="2">
    <source>
        <dbReference type="ARBA" id="ARBA00023125"/>
    </source>
</evidence>
<evidence type="ECO:0000256" key="4">
    <source>
        <dbReference type="PROSITE-ProRule" id="PRU00335"/>
    </source>
</evidence>
<dbReference type="PANTHER" id="PTHR47506">
    <property type="entry name" value="TRANSCRIPTIONAL REGULATORY PROTEIN"/>
    <property type="match status" value="1"/>
</dbReference>
<dbReference type="InterPro" id="IPR036271">
    <property type="entry name" value="Tet_transcr_reg_TetR-rel_C_sf"/>
</dbReference>
<evidence type="ECO:0000313" key="6">
    <source>
        <dbReference type="EMBL" id="AXE35387.1"/>
    </source>
</evidence>
<feature type="domain" description="HTH tetR-type" evidence="5">
    <location>
        <begin position="5"/>
        <end position="65"/>
    </location>
</feature>
<keyword evidence="3" id="KW-0804">Transcription</keyword>
<accession>A0A344UJD9</accession>
<sequence>MRPKEFDEDAVADAAMRVFWRRGYAATSIQDLVDGTGLSRSSLYNAFDSKHGLYLLALKRYGEVGAANAARLMAPEPLRERLRALLMQVVEDELREQAGPGCLAANAALEAAGRDAAVDAALAEHFRQLEAALLQTLTEARDAGELPAAREPQALARFLMCTIQGLRVLGKGTARQDKEARLKDVVEVALSCLA</sequence>
<dbReference type="RefSeq" id="WP_114073608.1">
    <property type="nucleotide sequence ID" value="NZ_CP029554.1"/>
</dbReference>
<dbReference type="Gene3D" id="1.10.357.10">
    <property type="entry name" value="Tetracycline Repressor, domain 2"/>
    <property type="match status" value="1"/>
</dbReference>
<dbReference type="AlphaFoldDB" id="A0A344UJD9"/>
<dbReference type="InterPro" id="IPR001647">
    <property type="entry name" value="HTH_TetR"/>
</dbReference>
<dbReference type="GO" id="GO:0003677">
    <property type="term" value="F:DNA binding"/>
    <property type="evidence" value="ECO:0007669"/>
    <property type="project" value="UniProtKB-UniRule"/>
</dbReference>
<dbReference type="Gene3D" id="1.10.10.60">
    <property type="entry name" value="Homeodomain-like"/>
    <property type="match status" value="1"/>
</dbReference>
<keyword evidence="2 4" id="KW-0238">DNA-binding</keyword>